<evidence type="ECO:0000313" key="4">
    <source>
        <dbReference type="Proteomes" id="UP000326340"/>
    </source>
</evidence>
<reference evidence="3 4" key="1">
    <citation type="journal article" date="2019" name="Sci. Rep.">
        <title>Colletotrichum shisoi sp. nov., an anthracnose pathogen of Perilla frutescens in Japan: molecular phylogenetic, morphological and genomic evidence.</title>
        <authorList>
            <person name="Gan P."/>
            <person name="Tsushima A."/>
            <person name="Hiroyama R."/>
            <person name="Narusaka M."/>
            <person name="Takano Y."/>
            <person name="Narusaka Y."/>
            <person name="Kawaradani M."/>
            <person name="Damm U."/>
            <person name="Shirasu K."/>
        </authorList>
    </citation>
    <scope>NUCLEOTIDE SEQUENCE [LARGE SCALE GENOMIC DNA]</scope>
    <source>
        <strain evidence="3 4">PG-2018a</strain>
    </source>
</reference>
<dbReference type="OrthoDB" id="2153847at2759"/>
<dbReference type="PANTHER" id="PTHR34587">
    <property type="entry name" value="VWFA DOMAIN-CONTAINING PROTEIN"/>
    <property type="match status" value="1"/>
</dbReference>
<dbReference type="InterPro" id="IPR053216">
    <property type="entry name" value="Appressorial_penetr-assoc"/>
</dbReference>
<dbReference type="EMBL" id="PUHP01000896">
    <property type="protein sequence ID" value="TQN67528.1"/>
    <property type="molecule type" value="Genomic_DNA"/>
</dbReference>
<sequence length="566" mass="57118">MKYQSVAFATSALLGFAVAGPHQHAPHARRVVKREVPQEHSHEVFLKITREFLNKENPKAIADPVFGLLGDEAAKKGAGQVTNLACLQQETADQAFTNAKAAKDIRGMSAALVYQTLERNTGGVGKASAACTDKAVNPEIGALSKKHQDPAADGAAANNKAVTLELAKQLASVGGDPMLALESGTFAAGDKADPTAKGNSCDEQNDPTGCIFTQKKLVLDATPEEITAAVQGVTPTVAGGTGELKATHIDLTGLPVAGKAGGAAGSSNAATSKVATSSKAVASGAGNSDVKKDKSNDGKEASCKAGNKGATGQAAAKTGAADGKTEKAGDGGNKNGDNKNGDNKNGDNKNNKNGGNGNGEANAGGGTNIQTFTGSLGGAPPPVIESSGTRPFSVNGDTFVGKGAALGRSCDVQHNSCARAVNSGQLDGKVSLCDEQNNECRAQASLRRRRFVKRQAGGGGAATGFGSCSDPSIAFKEVPGRQSAAFVPNNRGDFNHGSALKIGVISGFICQRLQDSCKAPQATVDKCKQADKAAVAATQDKTAADVFNSMLVGGGASGVNATASSL</sequence>
<organism evidence="3 4">
    <name type="scientific">Colletotrichum shisoi</name>
    <dbReference type="NCBI Taxonomy" id="2078593"/>
    <lineage>
        <taxon>Eukaryota</taxon>
        <taxon>Fungi</taxon>
        <taxon>Dikarya</taxon>
        <taxon>Ascomycota</taxon>
        <taxon>Pezizomycotina</taxon>
        <taxon>Sordariomycetes</taxon>
        <taxon>Hypocreomycetidae</taxon>
        <taxon>Glomerellales</taxon>
        <taxon>Glomerellaceae</taxon>
        <taxon>Colletotrichum</taxon>
        <taxon>Colletotrichum destructivum species complex</taxon>
    </lineage>
</organism>
<feature type="compositionally biased region" description="Basic and acidic residues" evidence="1">
    <location>
        <begin position="336"/>
        <end position="350"/>
    </location>
</feature>
<feature type="chain" id="PRO_5024884142" evidence="2">
    <location>
        <begin position="20"/>
        <end position="566"/>
    </location>
</feature>
<name>A0A5Q4BKN9_9PEZI</name>
<accession>A0A5Q4BKN9</accession>
<feature type="compositionally biased region" description="Gly residues" evidence="1">
    <location>
        <begin position="354"/>
        <end position="367"/>
    </location>
</feature>
<feature type="compositionally biased region" description="Basic and acidic residues" evidence="1">
    <location>
        <begin position="289"/>
        <end position="302"/>
    </location>
</feature>
<feature type="compositionally biased region" description="Low complexity" evidence="1">
    <location>
        <begin position="304"/>
        <end position="322"/>
    </location>
</feature>
<protein>
    <submittedName>
        <fullName evidence="3">Uncharacterized protein</fullName>
    </submittedName>
</protein>
<evidence type="ECO:0000256" key="2">
    <source>
        <dbReference type="SAM" id="SignalP"/>
    </source>
</evidence>
<keyword evidence="4" id="KW-1185">Reference proteome</keyword>
<comment type="caution">
    <text evidence="3">The sequence shown here is derived from an EMBL/GenBank/DDBJ whole genome shotgun (WGS) entry which is preliminary data.</text>
</comment>
<feature type="region of interest" description="Disordered" evidence="1">
    <location>
        <begin position="259"/>
        <end position="391"/>
    </location>
</feature>
<evidence type="ECO:0000313" key="3">
    <source>
        <dbReference type="EMBL" id="TQN67528.1"/>
    </source>
</evidence>
<dbReference type="Proteomes" id="UP000326340">
    <property type="component" value="Unassembled WGS sequence"/>
</dbReference>
<dbReference type="AlphaFoldDB" id="A0A5Q4BKN9"/>
<keyword evidence="2" id="KW-0732">Signal</keyword>
<proteinExistence type="predicted"/>
<feature type="compositionally biased region" description="Low complexity" evidence="1">
    <location>
        <begin position="265"/>
        <end position="286"/>
    </location>
</feature>
<evidence type="ECO:0000256" key="1">
    <source>
        <dbReference type="SAM" id="MobiDB-lite"/>
    </source>
</evidence>
<feature type="signal peptide" evidence="2">
    <location>
        <begin position="1"/>
        <end position="19"/>
    </location>
</feature>
<dbReference type="PANTHER" id="PTHR34587:SF1">
    <property type="entry name" value="CIRCUMSPOROZOITE PROTEIN"/>
    <property type="match status" value="1"/>
</dbReference>
<gene>
    <name evidence="3" type="ORF">CSHISOI_07926</name>
</gene>